<feature type="domain" description="VOC" evidence="1">
    <location>
        <begin position="3"/>
        <end position="117"/>
    </location>
</feature>
<proteinExistence type="predicted"/>
<sequence length="217" mass="24331">MMQLQEITLFTASLADTLHFYARVLGLQVLYQTNNAIAFAAGRTKLIFTHAATEQPVYHFAFNIPCNQLQEALEYMQERVNILPVSPTSTIANFDDWQAKAFYFLDNNGNILECIARRHLNNISTQPFNSNSLLNISEIGLPVHDVPAYANHIQHTYGLPYFTKQLPAPGFTVFGDDEALLIIVPEGRNWYPTQIAANGFPVKIMLENNGAIIEISA</sequence>
<protein>
    <submittedName>
        <fullName evidence="2">Glyoxalase</fullName>
    </submittedName>
</protein>
<dbReference type="Gene3D" id="3.10.180.10">
    <property type="entry name" value="2,3-Dihydroxybiphenyl 1,2-Dioxygenase, domain 1"/>
    <property type="match status" value="1"/>
</dbReference>
<dbReference type="AlphaFoldDB" id="A0A8J8JVF7"/>
<gene>
    <name evidence="2" type="ORF">GD597_21190</name>
</gene>
<evidence type="ECO:0000313" key="3">
    <source>
        <dbReference type="Proteomes" id="UP000598971"/>
    </source>
</evidence>
<evidence type="ECO:0000313" key="2">
    <source>
        <dbReference type="EMBL" id="NNV57993.1"/>
    </source>
</evidence>
<dbReference type="PROSITE" id="PS51819">
    <property type="entry name" value="VOC"/>
    <property type="match status" value="1"/>
</dbReference>
<keyword evidence="3" id="KW-1185">Reference proteome</keyword>
<dbReference type="Pfam" id="PF00903">
    <property type="entry name" value="Glyoxalase"/>
    <property type="match status" value="1"/>
</dbReference>
<dbReference type="RefSeq" id="WP_171609948.1">
    <property type="nucleotide sequence ID" value="NZ_WHPF01000023.1"/>
</dbReference>
<evidence type="ECO:0000259" key="1">
    <source>
        <dbReference type="PROSITE" id="PS51819"/>
    </source>
</evidence>
<name>A0A8J8JVF7_9BACT</name>
<comment type="caution">
    <text evidence="2">The sequence shown here is derived from an EMBL/GenBank/DDBJ whole genome shotgun (WGS) entry which is preliminary data.</text>
</comment>
<dbReference type="SUPFAM" id="SSF54593">
    <property type="entry name" value="Glyoxalase/Bleomycin resistance protein/Dihydroxybiphenyl dioxygenase"/>
    <property type="match status" value="1"/>
</dbReference>
<reference evidence="2" key="1">
    <citation type="submission" date="2019-10" db="EMBL/GenBank/DDBJ databases">
        <title>Draft genome sequence of Panacibacter sp. KCS-6.</title>
        <authorList>
            <person name="Yim K.J."/>
        </authorList>
    </citation>
    <scope>NUCLEOTIDE SEQUENCE</scope>
    <source>
        <strain evidence="2">KCS-6</strain>
    </source>
</reference>
<dbReference type="InterPro" id="IPR004360">
    <property type="entry name" value="Glyas_Fos-R_dOase_dom"/>
</dbReference>
<organism evidence="2 3">
    <name type="scientific">Limnovirga soli</name>
    <dbReference type="NCBI Taxonomy" id="2656915"/>
    <lineage>
        <taxon>Bacteria</taxon>
        <taxon>Pseudomonadati</taxon>
        <taxon>Bacteroidota</taxon>
        <taxon>Chitinophagia</taxon>
        <taxon>Chitinophagales</taxon>
        <taxon>Chitinophagaceae</taxon>
        <taxon>Limnovirga</taxon>
    </lineage>
</organism>
<dbReference type="EMBL" id="WHPF01000023">
    <property type="protein sequence ID" value="NNV57993.1"/>
    <property type="molecule type" value="Genomic_DNA"/>
</dbReference>
<dbReference type="InterPro" id="IPR037523">
    <property type="entry name" value="VOC_core"/>
</dbReference>
<dbReference type="InterPro" id="IPR029068">
    <property type="entry name" value="Glyas_Bleomycin-R_OHBP_Dase"/>
</dbReference>
<dbReference type="Proteomes" id="UP000598971">
    <property type="component" value="Unassembled WGS sequence"/>
</dbReference>
<accession>A0A8J8JVF7</accession>